<proteinExistence type="predicted"/>
<organism evidence="2 3">
    <name type="scientific">Quillaja saponaria</name>
    <name type="common">Soap bark tree</name>
    <dbReference type="NCBI Taxonomy" id="32244"/>
    <lineage>
        <taxon>Eukaryota</taxon>
        <taxon>Viridiplantae</taxon>
        <taxon>Streptophyta</taxon>
        <taxon>Embryophyta</taxon>
        <taxon>Tracheophyta</taxon>
        <taxon>Spermatophyta</taxon>
        <taxon>Magnoliopsida</taxon>
        <taxon>eudicotyledons</taxon>
        <taxon>Gunneridae</taxon>
        <taxon>Pentapetalae</taxon>
        <taxon>rosids</taxon>
        <taxon>fabids</taxon>
        <taxon>Fabales</taxon>
        <taxon>Quillajaceae</taxon>
        <taxon>Quillaja</taxon>
    </lineage>
</organism>
<sequence>MQECQAYSVEEKFILNSSMGVFPHLFFSKIICELNVYVKCGDLHNGLQLFEELTEKNLVSWSAVIAGFVQNHLRAQHNGKAREALENFGEIRLEGFEPNYITFSCVVYACSKGGFVDEGWMYFQQGDYITMLVHGDIETGKCVVCFKERQKRLRNLSTVI</sequence>
<name>A0AAD7PG90_QUISA</name>
<dbReference type="InterPro" id="IPR046960">
    <property type="entry name" value="PPR_At4g14850-like_plant"/>
</dbReference>
<keyword evidence="1" id="KW-0677">Repeat</keyword>
<dbReference type="Pfam" id="PF01535">
    <property type="entry name" value="PPR"/>
    <property type="match status" value="2"/>
</dbReference>
<dbReference type="GO" id="GO:0003723">
    <property type="term" value="F:RNA binding"/>
    <property type="evidence" value="ECO:0007669"/>
    <property type="project" value="InterPro"/>
</dbReference>
<protein>
    <submittedName>
        <fullName evidence="2">Pentatricopeptide repeat-containing protein</fullName>
    </submittedName>
</protein>
<comment type="caution">
    <text evidence="2">The sequence shown here is derived from an EMBL/GenBank/DDBJ whole genome shotgun (WGS) entry which is preliminary data.</text>
</comment>
<evidence type="ECO:0000256" key="1">
    <source>
        <dbReference type="ARBA" id="ARBA00022737"/>
    </source>
</evidence>
<dbReference type="InterPro" id="IPR011990">
    <property type="entry name" value="TPR-like_helical_dom_sf"/>
</dbReference>
<accession>A0AAD7PG90</accession>
<evidence type="ECO:0000313" key="3">
    <source>
        <dbReference type="Proteomes" id="UP001163823"/>
    </source>
</evidence>
<dbReference type="AlphaFoldDB" id="A0AAD7PG90"/>
<reference evidence="2" key="1">
    <citation type="journal article" date="2023" name="Science">
        <title>Elucidation of the pathway for biosynthesis of saponin adjuvants from the soapbark tree.</title>
        <authorList>
            <person name="Reed J."/>
            <person name="Orme A."/>
            <person name="El-Demerdash A."/>
            <person name="Owen C."/>
            <person name="Martin L.B.B."/>
            <person name="Misra R.C."/>
            <person name="Kikuchi S."/>
            <person name="Rejzek M."/>
            <person name="Martin A.C."/>
            <person name="Harkess A."/>
            <person name="Leebens-Mack J."/>
            <person name="Louveau T."/>
            <person name="Stephenson M.J."/>
            <person name="Osbourn A."/>
        </authorList>
    </citation>
    <scope>NUCLEOTIDE SEQUENCE</scope>
    <source>
        <strain evidence="2">S10</strain>
    </source>
</reference>
<gene>
    <name evidence="2" type="ORF">O6P43_026042</name>
</gene>
<dbReference type="KEGG" id="qsa:O6P43_026042"/>
<dbReference type="Gene3D" id="1.25.40.10">
    <property type="entry name" value="Tetratricopeptide repeat domain"/>
    <property type="match status" value="1"/>
</dbReference>
<dbReference type="EMBL" id="JARAOO010000010">
    <property type="protein sequence ID" value="KAJ7954463.1"/>
    <property type="molecule type" value="Genomic_DNA"/>
</dbReference>
<evidence type="ECO:0000313" key="2">
    <source>
        <dbReference type="EMBL" id="KAJ7954463.1"/>
    </source>
</evidence>
<dbReference type="PANTHER" id="PTHR47926">
    <property type="entry name" value="PENTATRICOPEPTIDE REPEAT-CONTAINING PROTEIN"/>
    <property type="match status" value="1"/>
</dbReference>
<dbReference type="InterPro" id="IPR002885">
    <property type="entry name" value="PPR_rpt"/>
</dbReference>
<keyword evidence="3" id="KW-1185">Reference proteome</keyword>
<dbReference type="GO" id="GO:0009451">
    <property type="term" value="P:RNA modification"/>
    <property type="evidence" value="ECO:0007669"/>
    <property type="project" value="InterPro"/>
</dbReference>
<dbReference type="Proteomes" id="UP001163823">
    <property type="component" value="Chromosome 10"/>
</dbReference>